<keyword evidence="1" id="KW-0812">Transmembrane</keyword>
<evidence type="ECO:0000313" key="3">
    <source>
        <dbReference type="Proteomes" id="UP000662821"/>
    </source>
</evidence>
<dbReference type="EMBL" id="CP071520">
    <property type="protein sequence ID" value="QSX97804.1"/>
    <property type="molecule type" value="Genomic_DNA"/>
</dbReference>
<feature type="transmembrane region" description="Helical" evidence="1">
    <location>
        <begin position="94"/>
        <end position="121"/>
    </location>
</feature>
<evidence type="ECO:0000313" key="2">
    <source>
        <dbReference type="EMBL" id="QSX97804.1"/>
    </source>
</evidence>
<keyword evidence="1" id="KW-0472">Membrane</keyword>
<name>A0AAJ4T6N6_9BURK</name>
<gene>
    <name evidence="2" type="ORF">J3P46_07755</name>
</gene>
<proteinExistence type="predicted"/>
<feature type="transmembrane region" description="Helical" evidence="1">
    <location>
        <begin position="34"/>
        <end position="53"/>
    </location>
</feature>
<keyword evidence="1" id="KW-1133">Transmembrane helix</keyword>
<dbReference type="RefSeq" id="WP_151093165.1">
    <property type="nucleotide sequence ID" value="NZ_CP071520.1"/>
</dbReference>
<dbReference type="AlphaFoldDB" id="A0AAJ4T6N6"/>
<reference evidence="2 3" key="1">
    <citation type="submission" date="2021-03" db="EMBL/GenBank/DDBJ databases">
        <title>Draft genome sequence of Janthinobacterium sp. strain PLB02 isolated from infected primmorphs (Lubomirskia baicalensis).</title>
        <authorList>
            <person name="Chernogor L.I."/>
            <person name="Belikov S.I."/>
            <person name="Petrushin I.S."/>
        </authorList>
    </citation>
    <scope>NUCLEOTIDE SEQUENCE [LARGE SCALE GENOMIC DNA]</scope>
    <source>
        <strain evidence="2 3">PLB02</strain>
    </source>
</reference>
<accession>A0AAJ4T6N6</accession>
<organism evidence="2 3">
    <name type="scientific">Janthinobacterium lividum</name>
    <dbReference type="NCBI Taxonomy" id="29581"/>
    <lineage>
        <taxon>Bacteria</taxon>
        <taxon>Pseudomonadati</taxon>
        <taxon>Pseudomonadota</taxon>
        <taxon>Betaproteobacteria</taxon>
        <taxon>Burkholderiales</taxon>
        <taxon>Oxalobacteraceae</taxon>
        <taxon>Janthinobacterium</taxon>
    </lineage>
</organism>
<dbReference type="Proteomes" id="UP000662821">
    <property type="component" value="Chromosome"/>
</dbReference>
<protein>
    <submittedName>
        <fullName evidence="2">Uncharacterized protein</fullName>
    </submittedName>
</protein>
<feature type="transmembrane region" description="Helical" evidence="1">
    <location>
        <begin position="65"/>
        <end position="88"/>
    </location>
</feature>
<evidence type="ECO:0000256" key="1">
    <source>
        <dbReference type="SAM" id="Phobius"/>
    </source>
</evidence>
<sequence>MASDNWLLDLSPRSFNLWARWLNYKSGCDMEHSVSRLIIAAGVACLVMGMAAIQQMRLNRSIGKVKYFLLKLAVLVWLVSGLFVGTLYSHGVDVAWYIFGVAVSLAGCVVAGIVVFAWPFFTGRKPDS</sequence>